<dbReference type="RefSeq" id="WP_146390342.1">
    <property type="nucleotide sequence ID" value="NZ_SJPK01000002.1"/>
</dbReference>
<dbReference type="OrthoDB" id="1435040at2"/>
<accession>A0A5C5YF54</accession>
<gene>
    <name evidence="1" type="ORF">CA85_12440</name>
</gene>
<name>A0A5C5YF54_9BACT</name>
<dbReference type="EMBL" id="SJPK01000002">
    <property type="protein sequence ID" value="TWT74356.1"/>
    <property type="molecule type" value="Genomic_DNA"/>
</dbReference>
<evidence type="ECO:0000313" key="2">
    <source>
        <dbReference type="Proteomes" id="UP000318053"/>
    </source>
</evidence>
<proteinExistence type="predicted"/>
<dbReference type="Proteomes" id="UP000318053">
    <property type="component" value="Unassembled WGS sequence"/>
</dbReference>
<protein>
    <submittedName>
        <fullName evidence="1">Uncharacterized protein</fullName>
    </submittedName>
</protein>
<sequence>MSETAGEDESQNDLLDKTVLHLREHWSRMLAIPAGIGLAVQWHWATVTIAGACFVAAEVGGWKRSVEVAKLAKGIQDRDKEVELLKTICDQSQADYFDLLRDQLVILANDTLGFTDTERISVYKHDGEAFLMLGRYSKNPAFNKRGRSIYPDNQGCIAKAWREGAVFMTEPLPEPSTKAKKKLWKQKMKSDWCIPFGTSNTFSMKSRVYAAVAIEDAETHHRVAVVVLESTSNKIFDNDAIREEFETKEGKRIARFLKKMESIEPSIVFAQSEGY</sequence>
<evidence type="ECO:0000313" key="1">
    <source>
        <dbReference type="EMBL" id="TWT74356.1"/>
    </source>
</evidence>
<keyword evidence="2" id="KW-1185">Reference proteome</keyword>
<reference evidence="1 2" key="1">
    <citation type="submission" date="2019-02" db="EMBL/GenBank/DDBJ databases">
        <title>Deep-cultivation of Planctomycetes and their phenomic and genomic characterization uncovers novel biology.</title>
        <authorList>
            <person name="Wiegand S."/>
            <person name="Jogler M."/>
            <person name="Boedeker C."/>
            <person name="Pinto D."/>
            <person name="Vollmers J."/>
            <person name="Rivas-Marin E."/>
            <person name="Kohn T."/>
            <person name="Peeters S.H."/>
            <person name="Heuer A."/>
            <person name="Rast P."/>
            <person name="Oberbeckmann S."/>
            <person name="Bunk B."/>
            <person name="Jeske O."/>
            <person name="Meyerdierks A."/>
            <person name="Storesund J.E."/>
            <person name="Kallscheuer N."/>
            <person name="Luecker S."/>
            <person name="Lage O.M."/>
            <person name="Pohl T."/>
            <person name="Merkel B.J."/>
            <person name="Hornburger P."/>
            <person name="Mueller R.-W."/>
            <person name="Bruemmer F."/>
            <person name="Labrenz M."/>
            <person name="Spormann A.M."/>
            <person name="Op Den Camp H."/>
            <person name="Overmann J."/>
            <person name="Amann R."/>
            <person name="Jetten M.S.M."/>
            <person name="Mascher T."/>
            <person name="Medema M.H."/>
            <person name="Devos D.P."/>
            <person name="Kaster A.-K."/>
            <person name="Ovreas L."/>
            <person name="Rohde M."/>
            <person name="Galperin M.Y."/>
            <person name="Jogler C."/>
        </authorList>
    </citation>
    <scope>NUCLEOTIDE SEQUENCE [LARGE SCALE GENOMIC DNA]</scope>
    <source>
        <strain evidence="1 2">CA85</strain>
    </source>
</reference>
<dbReference type="AlphaFoldDB" id="A0A5C5YF54"/>
<organism evidence="1 2">
    <name type="scientific">Allorhodopirellula solitaria</name>
    <dbReference type="NCBI Taxonomy" id="2527987"/>
    <lineage>
        <taxon>Bacteria</taxon>
        <taxon>Pseudomonadati</taxon>
        <taxon>Planctomycetota</taxon>
        <taxon>Planctomycetia</taxon>
        <taxon>Pirellulales</taxon>
        <taxon>Pirellulaceae</taxon>
        <taxon>Allorhodopirellula</taxon>
    </lineage>
</organism>
<comment type="caution">
    <text evidence="1">The sequence shown here is derived from an EMBL/GenBank/DDBJ whole genome shotgun (WGS) entry which is preliminary data.</text>
</comment>